<proteinExistence type="predicted"/>
<dbReference type="AlphaFoldDB" id="A0A7J0D7Z2"/>
<comment type="caution">
    <text evidence="1">The sequence shown here is derived from an EMBL/GenBank/DDBJ whole genome shotgun (WGS) entry which is preliminary data.</text>
</comment>
<sequence>MRTVRTAVGAVSGKWLFDGQKVLCRASHLLSPVIPWDYRRPLPFVQAFSVVIIPSLLSSGALEVTMALARKAFVCSGDCSELRHRGSPSSLHGDGWSIPLSWKGQCRLMSAPSSSAGDHRARSVEAARRGFLP</sequence>
<name>A0A7J0D7Z2_9ERIC</name>
<keyword evidence="2" id="KW-1185">Reference proteome</keyword>
<evidence type="ECO:0000313" key="2">
    <source>
        <dbReference type="Proteomes" id="UP000585474"/>
    </source>
</evidence>
<organism evidence="1 2">
    <name type="scientific">Actinidia rufa</name>
    <dbReference type="NCBI Taxonomy" id="165716"/>
    <lineage>
        <taxon>Eukaryota</taxon>
        <taxon>Viridiplantae</taxon>
        <taxon>Streptophyta</taxon>
        <taxon>Embryophyta</taxon>
        <taxon>Tracheophyta</taxon>
        <taxon>Spermatophyta</taxon>
        <taxon>Magnoliopsida</taxon>
        <taxon>eudicotyledons</taxon>
        <taxon>Gunneridae</taxon>
        <taxon>Pentapetalae</taxon>
        <taxon>asterids</taxon>
        <taxon>Ericales</taxon>
        <taxon>Actinidiaceae</taxon>
        <taxon>Actinidia</taxon>
    </lineage>
</organism>
<evidence type="ECO:0000313" key="1">
    <source>
        <dbReference type="EMBL" id="GFS29299.1"/>
    </source>
</evidence>
<dbReference type="EMBL" id="BJWL01000082">
    <property type="protein sequence ID" value="GFS29299.1"/>
    <property type="molecule type" value="Genomic_DNA"/>
</dbReference>
<protein>
    <submittedName>
        <fullName evidence="1">Uncharacterized protein</fullName>
    </submittedName>
</protein>
<dbReference type="Proteomes" id="UP000585474">
    <property type="component" value="Unassembled WGS sequence"/>
</dbReference>
<reference evidence="2" key="1">
    <citation type="submission" date="2019-07" db="EMBL/GenBank/DDBJ databases">
        <title>De Novo Assembly of kiwifruit Actinidia rufa.</title>
        <authorList>
            <person name="Sugita-Konishi S."/>
            <person name="Sato K."/>
            <person name="Mori E."/>
            <person name="Abe Y."/>
            <person name="Kisaki G."/>
            <person name="Hamano K."/>
            <person name="Suezawa K."/>
            <person name="Otani M."/>
            <person name="Fukuda T."/>
            <person name="Manabe T."/>
            <person name="Gomi K."/>
            <person name="Tabuchi M."/>
            <person name="Akimitsu K."/>
            <person name="Kataoka I."/>
        </authorList>
    </citation>
    <scope>NUCLEOTIDE SEQUENCE [LARGE SCALE GENOMIC DNA]</scope>
    <source>
        <strain evidence="2">cv. Fuchu</strain>
    </source>
</reference>
<gene>
    <name evidence="1" type="ORF">Acr_00g0006180</name>
</gene>
<accession>A0A7J0D7Z2</accession>